<gene>
    <name evidence="1" type="ORF">BX592_105198</name>
</gene>
<name>A0A4R8LWL6_9BURK</name>
<organism evidence="1 2">
    <name type="scientific">Paraburkholderia rhizosphaerae</name>
    <dbReference type="NCBI Taxonomy" id="480658"/>
    <lineage>
        <taxon>Bacteria</taxon>
        <taxon>Pseudomonadati</taxon>
        <taxon>Pseudomonadota</taxon>
        <taxon>Betaproteobacteria</taxon>
        <taxon>Burkholderiales</taxon>
        <taxon>Burkholderiaceae</taxon>
        <taxon>Paraburkholderia</taxon>
    </lineage>
</organism>
<sequence length="459" mass="49002">MRPIQIPSPVGRAMRMPLSVIGIAMLLLPMSAAVRAQAPQAVPIVAAASTPAAAPASTSAPTRGSHPASTAFVAPVGAVMAVPAPGVRDERSFMHGIGQADGGDGKTWVFFSSSGVPPHGAGRNGSWPHDVYVGQWEPGTAHLSNVRIFIKRPEAQEPASVAQNTKGTIFITFEDGWNAPRNVSQRYGVYRQNLKPIRPYPRDVESGGHSGHVAAVGDQFVVFYSADWVQGGGVDNLGTGGGVYANVYDGNGRFLRHVNVAAHVREWWPVVAGSPTQALFVWQKYIPGSTIASLQYALFDPRTGKLTRTQESVDPYRVQYYVYASAYVPAVDRFVVLATLDTGRAVAFLVDGQGRRTAELDCLPALVRESNIAVEGNAVFVPTQDGRMMTLGLEGDHIVLRGTQRAPFAWGNTGVTGIVSGDMVHFVSLSPDGLREADFSTQKQIAASPGDRCVVRASK</sequence>
<proteinExistence type="predicted"/>
<accession>A0A4R8LWL6</accession>
<protein>
    <submittedName>
        <fullName evidence="1">Uncharacterized protein</fullName>
    </submittedName>
</protein>
<evidence type="ECO:0000313" key="1">
    <source>
        <dbReference type="EMBL" id="TDY52314.1"/>
    </source>
</evidence>
<reference evidence="1 2" key="1">
    <citation type="submission" date="2019-03" db="EMBL/GenBank/DDBJ databases">
        <title>Genomic Encyclopedia of Type Strains, Phase III (KMG-III): the genomes of soil and plant-associated and newly described type strains.</title>
        <authorList>
            <person name="Whitman W."/>
        </authorList>
    </citation>
    <scope>NUCLEOTIDE SEQUENCE [LARGE SCALE GENOMIC DNA]</scope>
    <source>
        <strain evidence="1 2">LMG 29544</strain>
    </source>
</reference>
<keyword evidence="2" id="KW-1185">Reference proteome</keyword>
<evidence type="ECO:0000313" key="2">
    <source>
        <dbReference type="Proteomes" id="UP000295509"/>
    </source>
</evidence>
<comment type="caution">
    <text evidence="1">The sequence shown here is derived from an EMBL/GenBank/DDBJ whole genome shotgun (WGS) entry which is preliminary data.</text>
</comment>
<dbReference type="AlphaFoldDB" id="A0A4R8LWL6"/>
<dbReference type="EMBL" id="SORE01000005">
    <property type="protein sequence ID" value="TDY52314.1"/>
    <property type="molecule type" value="Genomic_DNA"/>
</dbReference>
<dbReference type="Proteomes" id="UP000295509">
    <property type="component" value="Unassembled WGS sequence"/>
</dbReference>